<protein>
    <submittedName>
        <fullName evidence="2">Uncharacterized protein</fullName>
    </submittedName>
</protein>
<feature type="compositionally biased region" description="Low complexity" evidence="1">
    <location>
        <begin position="122"/>
        <end position="141"/>
    </location>
</feature>
<sequence>MFRNASQRVPDPLKDLTAGRTKQIEALQESAPMVHSAVAATSASASLRNSSAAISAKRPPAKSVDVCEIARCIRRHHCGGSRANGRERTREKKRAKKREKTRETASGAPVTMDHTKLEPFRSSSHALSPTSLSSLQSSSSSDVETRS</sequence>
<organism evidence="2">
    <name type="scientific">Chrysotila carterae</name>
    <name type="common">Marine alga</name>
    <name type="synonym">Syracosphaera carterae</name>
    <dbReference type="NCBI Taxonomy" id="13221"/>
    <lineage>
        <taxon>Eukaryota</taxon>
        <taxon>Haptista</taxon>
        <taxon>Haptophyta</taxon>
        <taxon>Prymnesiophyceae</taxon>
        <taxon>Isochrysidales</taxon>
        <taxon>Isochrysidaceae</taxon>
        <taxon>Chrysotila</taxon>
    </lineage>
</organism>
<feature type="region of interest" description="Disordered" evidence="1">
    <location>
        <begin position="77"/>
        <end position="147"/>
    </location>
</feature>
<dbReference type="AlphaFoldDB" id="A0A7S4B173"/>
<dbReference type="EMBL" id="HBIZ01003994">
    <property type="protein sequence ID" value="CAE0749605.1"/>
    <property type="molecule type" value="Transcribed_RNA"/>
</dbReference>
<evidence type="ECO:0000313" key="2">
    <source>
        <dbReference type="EMBL" id="CAE0749605.1"/>
    </source>
</evidence>
<proteinExistence type="predicted"/>
<gene>
    <name evidence="2" type="ORF">PCAR00345_LOCUS2188</name>
</gene>
<reference evidence="2" key="1">
    <citation type="submission" date="2021-01" db="EMBL/GenBank/DDBJ databases">
        <authorList>
            <person name="Corre E."/>
            <person name="Pelletier E."/>
            <person name="Niang G."/>
            <person name="Scheremetjew M."/>
            <person name="Finn R."/>
            <person name="Kale V."/>
            <person name="Holt S."/>
            <person name="Cochrane G."/>
            <person name="Meng A."/>
            <person name="Brown T."/>
            <person name="Cohen L."/>
        </authorList>
    </citation>
    <scope>NUCLEOTIDE SEQUENCE</scope>
    <source>
        <strain evidence="2">CCMP645</strain>
    </source>
</reference>
<accession>A0A7S4B173</accession>
<evidence type="ECO:0000256" key="1">
    <source>
        <dbReference type="SAM" id="MobiDB-lite"/>
    </source>
</evidence>
<name>A0A7S4B173_CHRCT</name>